<proteinExistence type="predicted"/>
<comment type="caution">
    <text evidence="1">The sequence shown here is derived from an EMBL/GenBank/DDBJ whole genome shotgun (WGS) entry which is preliminary data.</text>
</comment>
<accession>A0A0C1NCX0</accession>
<dbReference type="EMBL" id="JHEG02000023">
    <property type="protein sequence ID" value="KIE12632.1"/>
    <property type="molecule type" value="Genomic_DNA"/>
</dbReference>
<sequence>MSYFKYYIDDILPSLGRLIKQKRLTDCLNCLELLGYSGDSSITLLAYLLQQEALAAGEVES</sequence>
<dbReference type="OrthoDB" id="9929083at2"/>
<dbReference type="STRING" id="1479485.DA73_0208790"/>
<dbReference type="AlphaFoldDB" id="A0A0C1NCX0"/>
<gene>
    <name evidence="1" type="ORF">DA73_0208790</name>
</gene>
<protein>
    <submittedName>
        <fullName evidence="1">Uncharacterized protein</fullName>
    </submittedName>
</protein>
<organism evidence="1">
    <name type="scientific">Tolypothrix bouteillei VB521301</name>
    <dbReference type="NCBI Taxonomy" id="1479485"/>
    <lineage>
        <taxon>Bacteria</taxon>
        <taxon>Bacillati</taxon>
        <taxon>Cyanobacteriota</taxon>
        <taxon>Cyanophyceae</taxon>
        <taxon>Nostocales</taxon>
        <taxon>Tolypothrichaceae</taxon>
        <taxon>Tolypothrix</taxon>
    </lineage>
</organism>
<evidence type="ECO:0000313" key="1">
    <source>
        <dbReference type="EMBL" id="KIE12632.1"/>
    </source>
</evidence>
<reference evidence="1" key="1">
    <citation type="journal article" date="2015" name="Genome Announc.">
        <title>Draft Genome Sequence of Tolypothrix boutellei Strain VB521301.</title>
        <authorList>
            <person name="Chandrababunaidu M.M."/>
            <person name="Singh D."/>
            <person name="Sen D."/>
            <person name="Bhan S."/>
            <person name="Das S."/>
            <person name="Gupta A."/>
            <person name="Adhikary S.P."/>
            <person name="Tripathy S."/>
        </authorList>
    </citation>
    <scope>NUCLEOTIDE SEQUENCE</scope>
    <source>
        <strain evidence="1">VB521301</strain>
    </source>
</reference>
<name>A0A0C1NCX0_9CYAN</name>